<sequence>MRPFQLLSAIAVFNSLKIVAGESYWDCKGIPILFRTVHAAVELAFTSQPGSISGYPSICRTTPLRTGPDERRQFPLTDTGARWQGGSITYYVEATRDKRHCEVFGTAGGVYKCTLDLRD</sequence>
<accession>A0A898JXW5</accession>
<dbReference type="EMBL" id="MW538908">
    <property type="protein sequence ID" value="QSI99325.1"/>
    <property type="molecule type" value="Genomic_DNA"/>
</dbReference>
<gene>
    <name evidence="2" type="primary">Pm2</name>
</gene>
<evidence type="ECO:0000256" key="1">
    <source>
        <dbReference type="SAM" id="SignalP"/>
    </source>
</evidence>
<proteinExistence type="predicted"/>
<feature type="chain" id="PRO_5032911967" evidence="1">
    <location>
        <begin position="22"/>
        <end position="119"/>
    </location>
</feature>
<organism evidence="2">
    <name type="scientific">Blumeria graminis f. sp. tritici</name>
    <dbReference type="NCBI Taxonomy" id="62690"/>
    <lineage>
        <taxon>Eukaryota</taxon>
        <taxon>Fungi</taxon>
        <taxon>Dikarya</taxon>
        <taxon>Ascomycota</taxon>
        <taxon>Pezizomycotina</taxon>
        <taxon>Leotiomycetes</taxon>
        <taxon>Erysiphales</taxon>
        <taxon>Erysiphaceae</taxon>
        <taxon>Blumeria</taxon>
    </lineage>
</organism>
<keyword evidence="1" id="KW-0732">Signal</keyword>
<reference evidence="2" key="1">
    <citation type="journal article" date="2021" name="Plant J.">
        <title>Identification of specificity-defining amino acids of the wheat immune receptor Pm2 and powdery mildew effector AvrPm2.</title>
        <authorList>
            <person name="Manser B."/>
            <person name="Koller T."/>
            <person name="Praz C.R."/>
            <person name="Roulin A."/>
            <person name="Zbinden H."/>
            <person name="Arora S."/>
            <person name="Steuernagel B."/>
            <person name="Wulff B.B.H."/>
            <person name="Keller B."/>
            <person name="Sanchez-Martin J."/>
        </authorList>
    </citation>
    <scope>NUCLEOTIDE SEQUENCE</scope>
</reference>
<protein>
    <submittedName>
        <fullName evidence="2">PM2 protein</fullName>
    </submittedName>
</protein>
<feature type="signal peptide" evidence="1">
    <location>
        <begin position="1"/>
        <end position="21"/>
    </location>
</feature>
<evidence type="ECO:0000313" key="2">
    <source>
        <dbReference type="EMBL" id="QSI99325.1"/>
    </source>
</evidence>
<name>A0A898JXW5_BLUGR</name>
<dbReference type="AlphaFoldDB" id="A0A898JXW5"/>